<dbReference type="PANTHER" id="PTHR11085">
    <property type="entry name" value="NAD-DEPENDENT PROTEIN DEACYLASE SIRTUIN-5, MITOCHONDRIAL-RELATED"/>
    <property type="match status" value="1"/>
</dbReference>
<evidence type="ECO:0000256" key="3">
    <source>
        <dbReference type="ARBA" id="ARBA00023027"/>
    </source>
</evidence>
<feature type="binding site" evidence="4">
    <location>
        <position position="147"/>
    </location>
    <ligand>
        <name>Zn(2+)</name>
        <dbReference type="ChEBI" id="CHEBI:29105"/>
    </ligand>
</feature>
<dbReference type="InterPro" id="IPR026590">
    <property type="entry name" value="Ssirtuin_cat_dom"/>
</dbReference>
<dbReference type="GO" id="GO:0070403">
    <property type="term" value="F:NAD+ binding"/>
    <property type="evidence" value="ECO:0007669"/>
    <property type="project" value="InterPro"/>
</dbReference>
<dbReference type="AlphaFoldDB" id="A0A4Z0H8E5"/>
<reference evidence="6 7" key="1">
    <citation type="journal article" date="2003" name="Int. J. Syst. Evol. Microbiol.">
        <title>Halobacillus salinus sp. nov., isolated from a salt lake on the coast of the East Sea in Korea.</title>
        <authorList>
            <person name="Yoon J.H."/>
            <person name="Kang K.H."/>
            <person name="Park Y.H."/>
        </authorList>
    </citation>
    <scope>NUCLEOTIDE SEQUENCE [LARGE SCALE GENOMIC DNA]</scope>
    <source>
        <strain evidence="6 7">HSL-3</strain>
    </source>
</reference>
<keyword evidence="7" id="KW-1185">Reference proteome</keyword>
<dbReference type="InterPro" id="IPR003000">
    <property type="entry name" value="Sirtuin"/>
</dbReference>
<dbReference type="Gene3D" id="3.30.1600.10">
    <property type="entry name" value="SIR2/SIRT2 'Small Domain"/>
    <property type="match status" value="1"/>
</dbReference>
<evidence type="ECO:0000256" key="2">
    <source>
        <dbReference type="ARBA" id="ARBA00022679"/>
    </source>
</evidence>
<feature type="binding site" evidence="4">
    <location>
        <position position="150"/>
    </location>
    <ligand>
        <name>Zn(2+)</name>
        <dbReference type="ChEBI" id="CHEBI:29105"/>
    </ligand>
</feature>
<dbReference type="PROSITE" id="PS50305">
    <property type="entry name" value="SIRTUIN"/>
    <property type="match status" value="1"/>
</dbReference>
<feature type="binding site" evidence="4">
    <location>
        <position position="130"/>
    </location>
    <ligand>
        <name>Zn(2+)</name>
        <dbReference type="ChEBI" id="CHEBI:29105"/>
    </ligand>
</feature>
<dbReference type="SUPFAM" id="SSF52467">
    <property type="entry name" value="DHS-like NAD/FAD-binding domain"/>
    <property type="match status" value="1"/>
</dbReference>
<comment type="caution">
    <text evidence="6">The sequence shown here is derived from an EMBL/GenBank/DDBJ whole genome shotgun (WGS) entry which is preliminary data.</text>
</comment>
<dbReference type="InterPro" id="IPR050134">
    <property type="entry name" value="NAD-dep_sirtuin_deacylases"/>
</dbReference>
<evidence type="ECO:0000256" key="1">
    <source>
        <dbReference type="ARBA" id="ARBA00012928"/>
    </source>
</evidence>
<feature type="binding site" evidence="4">
    <location>
        <position position="127"/>
    </location>
    <ligand>
        <name>Zn(2+)</name>
        <dbReference type="ChEBI" id="CHEBI:29105"/>
    </ligand>
</feature>
<dbReference type="InterPro" id="IPR026591">
    <property type="entry name" value="Sirtuin_cat_small_dom_sf"/>
</dbReference>
<sequence>MYETIALHLKSCESLTVLTGAGVSTASGIPDFRSSEGLWSEDESREFYMSADYFYHDPIDFWKKYKAIFRMKLVQSYQPNSVHSFLRSLETEDREVTIITQNVDGLHTKAGNKNVIEYHGSLSGATCPDCGAVFSLEHIMSAETPTCEGCGGYLKPNVLLFGDMITSHEIAEQVIDRSEVLLVLGTSLQVTPFNMLPYYAKDQTKILINNEPTNSDHQFDFVLHENLSEAVKNLQSYM</sequence>
<dbReference type="Gene3D" id="3.40.50.1220">
    <property type="entry name" value="TPP-binding domain"/>
    <property type="match status" value="1"/>
</dbReference>
<feature type="domain" description="Deacetylase sirtuin-type" evidence="5">
    <location>
        <begin position="1"/>
        <end position="238"/>
    </location>
</feature>
<feature type="active site" description="Proton acceptor" evidence="4">
    <location>
        <position position="119"/>
    </location>
</feature>
<evidence type="ECO:0000259" key="5">
    <source>
        <dbReference type="PROSITE" id="PS50305"/>
    </source>
</evidence>
<dbReference type="EC" id="2.3.1.286" evidence="1"/>
<dbReference type="InterPro" id="IPR029035">
    <property type="entry name" value="DHS-like_NAD/FAD-binding_dom"/>
</dbReference>
<dbReference type="GO" id="GO:0046872">
    <property type="term" value="F:metal ion binding"/>
    <property type="evidence" value="ECO:0007669"/>
    <property type="project" value="UniProtKB-KW"/>
</dbReference>
<dbReference type="CDD" id="cd01407">
    <property type="entry name" value="SIR2-fam"/>
    <property type="match status" value="1"/>
</dbReference>
<name>A0A4Z0H8E5_9BACI</name>
<dbReference type="EMBL" id="SRJC01000001">
    <property type="protein sequence ID" value="TGB05135.1"/>
    <property type="molecule type" value="Genomic_DNA"/>
</dbReference>
<evidence type="ECO:0000313" key="6">
    <source>
        <dbReference type="EMBL" id="TGB05135.1"/>
    </source>
</evidence>
<keyword evidence="2" id="KW-0808">Transferase</keyword>
<accession>A0A4Z0H8E5</accession>
<evidence type="ECO:0000313" key="7">
    <source>
        <dbReference type="Proteomes" id="UP000297982"/>
    </source>
</evidence>
<dbReference type="Proteomes" id="UP000297982">
    <property type="component" value="Unassembled WGS sequence"/>
</dbReference>
<protein>
    <recommendedName>
        <fullName evidence="1">protein acetyllysine N-acetyltransferase</fullName>
        <ecNumber evidence="1">2.3.1.286</ecNumber>
    </recommendedName>
</protein>
<organism evidence="6 7">
    <name type="scientific">Halobacillus salinus</name>
    <dbReference type="NCBI Taxonomy" id="192814"/>
    <lineage>
        <taxon>Bacteria</taxon>
        <taxon>Bacillati</taxon>
        <taxon>Bacillota</taxon>
        <taxon>Bacilli</taxon>
        <taxon>Bacillales</taxon>
        <taxon>Bacillaceae</taxon>
        <taxon>Halobacillus</taxon>
    </lineage>
</organism>
<keyword evidence="3" id="KW-0520">NAD</keyword>
<dbReference type="NCBIfam" id="NF001754">
    <property type="entry name" value="PRK00481.1-4"/>
    <property type="match status" value="1"/>
</dbReference>
<dbReference type="GO" id="GO:0017136">
    <property type="term" value="F:histone deacetylase activity, NAD-dependent"/>
    <property type="evidence" value="ECO:0007669"/>
    <property type="project" value="TreeGrafter"/>
</dbReference>
<keyword evidence="4" id="KW-0479">Metal-binding</keyword>
<gene>
    <name evidence="6" type="ORF">E4663_09120</name>
</gene>
<evidence type="ECO:0000256" key="4">
    <source>
        <dbReference type="PROSITE-ProRule" id="PRU00236"/>
    </source>
</evidence>
<proteinExistence type="predicted"/>
<dbReference type="PANTHER" id="PTHR11085:SF4">
    <property type="entry name" value="NAD-DEPENDENT PROTEIN DEACYLASE"/>
    <property type="match status" value="1"/>
</dbReference>
<dbReference type="STRING" id="192814.GCA_900166575_02166"/>
<keyword evidence="4" id="KW-0862">Zinc</keyword>
<dbReference type="Pfam" id="PF02146">
    <property type="entry name" value="SIR2"/>
    <property type="match status" value="1"/>
</dbReference>
<dbReference type="RefSeq" id="WP_135327344.1">
    <property type="nucleotide sequence ID" value="NZ_SRJC01000001.1"/>
</dbReference>